<organism evidence="2 3">
    <name type="scientific">Rhodovibrio salinarum</name>
    <dbReference type="NCBI Taxonomy" id="1087"/>
    <lineage>
        <taxon>Bacteria</taxon>
        <taxon>Pseudomonadati</taxon>
        <taxon>Pseudomonadota</taxon>
        <taxon>Alphaproteobacteria</taxon>
        <taxon>Rhodospirillales</taxon>
        <taxon>Rhodovibrionaceae</taxon>
        <taxon>Rhodovibrio</taxon>
    </lineage>
</organism>
<dbReference type="RefSeq" id="WP_051432042.1">
    <property type="nucleotide sequence ID" value="NZ_NRRE01000026.1"/>
</dbReference>
<evidence type="ECO:0000259" key="1">
    <source>
        <dbReference type="Pfam" id="PF00583"/>
    </source>
</evidence>
<dbReference type="InterPro" id="IPR000182">
    <property type="entry name" value="GNAT_dom"/>
</dbReference>
<reference evidence="2" key="2">
    <citation type="journal article" date="2020" name="Microorganisms">
        <title>Osmotic Adaptation and Compatible Solute Biosynthesis of Phototrophic Bacteria as Revealed from Genome Analyses.</title>
        <authorList>
            <person name="Imhoff J.F."/>
            <person name="Rahn T."/>
            <person name="Kunzel S."/>
            <person name="Keller A."/>
            <person name="Neulinger S.C."/>
        </authorList>
    </citation>
    <scope>NUCLEOTIDE SEQUENCE</scope>
    <source>
        <strain evidence="2">DSM 9154</strain>
    </source>
</reference>
<dbReference type="SUPFAM" id="SSF55729">
    <property type="entry name" value="Acyl-CoA N-acyltransferases (Nat)"/>
    <property type="match status" value="1"/>
</dbReference>
<accession>A0A934QK81</accession>
<protein>
    <submittedName>
        <fullName evidence="2">GNAT family N-acetyltransferase</fullName>
    </submittedName>
</protein>
<evidence type="ECO:0000313" key="3">
    <source>
        <dbReference type="Proteomes" id="UP000778970"/>
    </source>
</evidence>
<dbReference type="EMBL" id="NRRE01000026">
    <property type="protein sequence ID" value="MBK1698237.1"/>
    <property type="molecule type" value="Genomic_DNA"/>
</dbReference>
<dbReference type="CDD" id="cd04301">
    <property type="entry name" value="NAT_SF"/>
    <property type="match status" value="1"/>
</dbReference>
<dbReference type="AlphaFoldDB" id="A0A934QK81"/>
<evidence type="ECO:0000313" key="2">
    <source>
        <dbReference type="EMBL" id="MBK1698237.1"/>
    </source>
</evidence>
<dbReference type="InterPro" id="IPR016181">
    <property type="entry name" value="Acyl_CoA_acyltransferase"/>
</dbReference>
<feature type="domain" description="N-acetyltransferase" evidence="1">
    <location>
        <begin position="155"/>
        <end position="244"/>
    </location>
</feature>
<dbReference type="Gene3D" id="3.40.630.30">
    <property type="match status" value="1"/>
</dbReference>
<dbReference type="Proteomes" id="UP000778970">
    <property type="component" value="Unassembled WGS sequence"/>
</dbReference>
<sequence length="259" mass="28200">MSVARVSRTEWDFDALLTAHLACIRGVYCDGIDELSGGGRYLWSRYIPDPVFNYAVDTDPTVPGELRHIATRRQRPAAVMARQAPPPGNDYALEVEAAWMVRDLHANGPPSPIDSEVRISAGDPPPEAFLDGFSQTESEVAVNRHIERHYVHALRCGIAERADASWHFMVLRDGAAIAFGSLYRTGELAGLYNVATRVDARRQGLASTITRAALRVAHEAGASAAFLQCGAGSAAEALYRSHGFQTVCRPWLLELPASS</sequence>
<reference evidence="2" key="1">
    <citation type="submission" date="2017-08" db="EMBL/GenBank/DDBJ databases">
        <authorList>
            <person name="Imhoff J.F."/>
            <person name="Rahn T."/>
            <person name="Kuenzel S."/>
            <person name="Neulinger S.C."/>
        </authorList>
    </citation>
    <scope>NUCLEOTIDE SEQUENCE</scope>
    <source>
        <strain evidence="2">DSM 9154</strain>
    </source>
</reference>
<name>A0A934QK81_9PROT</name>
<gene>
    <name evidence="2" type="ORF">CKO21_13395</name>
</gene>
<proteinExistence type="predicted"/>
<keyword evidence="3" id="KW-1185">Reference proteome</keyword>
<comment type="caution">
    <text evidence="2">The sequence shown here is derived from an EMBL/GenBank/DDBJ whole genome shotgun (WGS) entry which is preliminary data.</text>
</comment>
<dbReference type="GO" id="GO:0016747">
    <property type="term" value="F:acyltransferase activity, transferring groups other than amino-acyl groups"/>
    <property type="evidence" value="ECO:0007669"/>
    <property type="project" value="InterPro"/>
</dbReference>
<dbReference type="Pfam" id="PF00583">
    <property type="entry name" value="Acetyltransf_1"/>
    <property type="match status" value="1"/>
</dbReference>